<organism evidence="2 3">
    <name type="scientific">Lactococcus lactis subsp. lactis</name>
    <name type="common">Streptococcus lactis</name>
    <dbReference type="NCBI Taxonomy" id="1360"/>
    <lineage>
        <taxon>Bacteria</taxon>
        <taxon>Bacillati</taxon>
        <taxon>Bacillota</taxon>
        <taxon>Bacilli</taxon>
        <taxon>Lactobacillales</taxon>
        <taxon>Streptococcaceae</taxon>
        <taxon>Lactococcus</taxon>
    </lineage>
</organism>
<evidence type="ECO:0000313" key="3">
    <source>
        <dbReference type="Proteomes" id="UP000053612"/>
    </source>
</evidence>
<dbReference type="Proteomes" id="UP000053612">
    <property type="component" value="Unassembled WGS sequence"/>
</dbReference>
<dbReference type="InterPro" id="IPR012865">
    <property type="entry name" value="DUF1642"/>
</dbReference>
<gene>
    <name evidence="2" type="ORF">LMG9449_0687</name>
</gene>
<comment type="caution">
    <text evidence="2">The sequence shown here is derived from an EMBL/GenBank/DDBJ whole genome shotgun (WGS) entry which is preliminary data.</text>
</comment>
<name>A0A0V8E0S8_LACLL</name>
<dbReference type="EMBL" id="LKLS01000087">
    <property type="protein sequence ID" value="KSU19456.1"/>
    <property type="molecule type" value="Genomic_DNA"/>
</dbReference>
<sequence>MTKFEEEVKRPANGPLTELNNNMQEVFSQYRKMRQYADYLEYELKQKNEHIIKLENENSFMRDERTTFDSNGNSVEPIIPQQALPVVPECVAGAIESLPEHYSAFEAISLINAKVNELPEENEDWLPVYNWLCEGIGNQNIFALAFITGKYEVEKPQLFYLKNKLTTSYLILDTSTGYFEHWGSTEATGRYKSSFTQQEIGSMEIESYEQIEVEK</sequence>
<feature type="coiled-coil region" evidence="1">
    <location>
        <begin position="37"/>
        <end position="64"/>
    </location>
</feature>
<dbReference type="AlphaFoldDB" id="A0A0V8E0S8"/>
<proteinExistence type="predicted"/>
<accession>A0A0V8E0S8</accession>
<keyword evidence="1" id="KW-0175">Coiled coil</keyword>
<protein>
    <submittedName>
        <fullName evidence="2">Phage protein</fullName>
    </submittedName>
</protein>
<reference evidence="3" key="1">
    <citation type="submission" date="2015-10" db="EMBL/GenBank/DDBJ databases">
        <title>Draft Genome Sequences of 11 Lactococcus lactis subspecies cremoris strains.</title>
        <authorList>
            <person name="Wels M."/>
            <person name="Backus L."/>
            <person name="Boekhorst J."/>
            <person name="Dijkstra A."/>
            <person name="Beerthuizen M."/>
            <person name="Kelly W."/>
            <person name="Siezen R."/>
            <person name="Bachmann H."/>
            <person name="Van Hijum S."/>
        </authorList>
    </citation>
    <scope>NUCLEOTIDE SEQUENCE [LARGE SCALE GENOMIC DNA]</scope>
    <source>
        <strain evidence="3">LMG9449</strain>
    </source>
</reference>
<evidence type="ECO:0000256" key="1">
    <source>
        <dbReference type="SAM" id="Coils"/>
    </source>
</evidence>
<dbReference type="Pfam" id="PF07852">
    <property type="entry name" value="DUF1642"/>
    <property type="match status" value="1"/>
</dbReference>
<dbReference type="PATRIC" id="fig|1360.109.peg.1986"/>
<evidence type="ECO:0000313" key="2">
    <source>
        <dbReference type="EMBL" id="KSU19456.1"/>
    </source>
</evidence>
<dbReference type="RefSeq" id="WP_058224692.1">
    <property type="nucleotide sequence ID" value="NZ_LKLS01000087.1"/>
</dbReference>